<dbReference type="Gene3D" id="1.10.10.60">
    <property type="entry name" value="Homeodomain-like"/>
    <property type="match status" value="1"/>
</dbReference>
<name>A0AAV9IVQ6_CYACA</name>
<dbReference type="Pfam" id="PF02201">
    <property type="entry name" value="SWIB"/>
    <property type="match status" value="2"/>
</dbReference>
<evidence type="ECO:0000259" key="3">
    <source>
        <dbReference type="PROSITE" id="PS51998"/>
    </source>
</evidence>
<accession>A0AAV9IVQ6</accession>
<feature type="domain" description="DM2" evidence="2">
    <location>
        <begin position="132"/>
        <end position="211"/>
    </location>
</feature>
<feature type="domain" description="DEK-C" evidence="3">
    <location>
        <begin position="6"/>
        <end position="62"/>
    </location>
</feature>
<feature type="compositionally biased region" description="Polar residues" evidence="1">
    <location>
        <begin position="111"/>
        <end position="126"/>
    </location>
</feature>
<dbReference type="PROSITE" id="PS51998">
    <property type="entry name" value="DEK_C"/>
    <property type="match status" value="1"/>
</dbReference>
<dbReference type="InterPro" id="IPR036885">
    <property type="entry name" value="SWIB_MDM2_dom_sf"/>
</dbReference>
<feature type="region of interest" description="Disordered" evidence="1">
    <location>
        <begin position="235"/>
        <end position="292"/>
    </location>
</feature>
<dbReference type="SUPFAM" id="SSF47592">
    <property type="entry name" value="SWIB/MDM2 domain"/>
    <property type="match status" value="2"/>
</dbReference>
<dbReference type="EMBL" id="JANCYW010000007">
    <property type="protein sequence ID" value="KAK4536200.1"/>
    <property type="molecule type" value="Genomic_DNA"/>
</dbReference>
<evidence type="ECO:0000313" key="5">
    <source>
        <dbReference type="Proteomes" id="UP001301350"/>
    </source>
</evidence>
<dbReference type="SUPFAM" id="SSF109715">
    <property type="entry name" value="DEK C-terminal domain"/>
    <property type="match status" value="1"/>
</dbReference>
<protein>
    <submittedName>
        <fullName evidence="4">Uncharacterized protein</fullName>
    </submittedName>
</protein>
<feature type="region of interest" description="Disordered" evidence="1">
    <location>
        <begin position="64"/>
        <end position="126"/>
    </location>
</feature>
<dbReference type="AlphaFoldDB" id="A0AAV9IVQ6"/>
<dbReference type="CDD" id="cd10567">
    <property type="entry name" value="SWIB-MDM2_like"/>
    <property type="match status" value="2"/>
</dbReference>
<reference evidence="4 5" key="1">
    <citation type="submission" date="2022-07" db="EMBL/GenBank/DDBJ databases">
        <title>Genome-wide signatures of adaptation to extreme environments.</title>
        <authorList>
            <person name="Cho C.H."/>
            <person name="Yoon H.S."/>
        </authorList>
    </citation>
    <scope>NUCLEOTIDE SEQUENCE [LARGE SCALE GENOMIC DNA]</scope>
    <source>
        <strain evidence="4 5">DBV 063 E5</strain>
    </source>
</reference>
<sequence>MSPSATPPDAAVLPVLEWLVSCVDLRRASLRSIMDDLSDKFGGHDFTDRKGWIREQVMGCLQKRAEAEGQAASTSDGGAAGKAEQPASVGPAESTPPKKRKKRTSKADAHSPNQLATPSPPRTVQTPLRFRGLMAPLMLSPELSAICDDEPILPQPWVLKKLHAYARVHQLKDPHDGRRLLLDDALRRVLGDHDGLSFFGLNKHLQRHMRSAERCTEEERQRLEAWRQEWESKGLMQNRKEHTPTSARSRKRQRLLLPEGDEEHSDKKGGAAERTASQSDKPSSPAPPSGISQPMCLSAALREVCGGARQLSRCGVVKALWQYIKEHQLQDTTDKRVILCDDKLKQVFNGESRVTAFNMNKYLKWHLFDPATAQSDVPE</sequence>
<dbReference type="SMART" id="SM00151">
    <property type="entry name" value="SWIB"/>
    <property type="match status" value="2"/>
</dbReference>
<dbReference type="Proteomes" id="UP001301350">
    <property type="component" value="Unassembled WGS sequence"/>
</dbReference>
<dbReference type="Gene3D" id="1.10.245.10">
    <property type="entry name" value="SWIB/MDM2 domain"/>
    <property type="match status" value="2"/>
</dbReference>
<organism evidence="4 5">
    <name type="scientific">Cyanidium caldarium</name>
    <name type="common">Red alga</name>
    <dbReference type="NCBI Taxonomy" id="2771"/>
    <lineage>
        <taxon>Eukaryota</taxon>
        <taxon>Rhodophyta</taxon>
        <taxon>Bangiophyceae</taxon>
        <taxon>Cyanidiales</taxon>
        <taxon>Cyanidiaceae</taxon>
        <taxon>Cyanidium</taxon>
    </lineage>
</organism>
<evidence type="ECO:0000256" key="1">
    <source>
        <dbReference type="SAM" id="MobiDB-lite"/>
    </source>
</evidence>
<evidence type="ECO:0000313" key="4">
    <source>
        <dbReference type="EMBL" id="KAK4536200.1"/>
    </source>
</evidence>
<proteinExistence type="predicted"/>
<comment type="caution">
    <text evidence="4">The sequence shown here is derived from an EMBL/GenBank/DDBJ whole genome shotgun (WGS) entry which is preliminary data.</text>
</comment>
<dbReference type="InterPro" id="IPR003121">
    <property type="entry name" value="SWIB_MDM2_domain"/>
</dbReference>
<dbReference type="InterPro" id="IPR019835">
    <property type="entry name" value="SWIB_domain"/>
</dbReference>
<evidence type="ECO:0000259" key="2">
    <source>
        <dbReference type="PROSITE" id="PS51925"/>
    </source>
</evidence>
<dbReference type="PANTHER" id="PTHR13844">
    <property type="entry name" value="SWI/SNF-RELATED MATRIX-ASSOCIATED ACTIN-DEPENDENT REGULATOR OF CHROMATIN SUBFAMILY D"/>
    <property type="match status" value="1"/>
</dbReference>
<dbReference type="PROSITE" id="PS51925">
    <property type="entry name" value="SWIB_MDM2"/>
    <property type="match status" value="2"/>
</dbReference>
<dbReference type="Pfam" id="PF08766">
    <property type="entry name" value="DEK_C"/>
    <property type="match status" value="1"/>
</dbReference>
<keyword evidence="5" id="KW-1185">Reference proteome</keyword>
<gene>
    <name evidence="4" type="ORF">CDCA_CDCA07G2225</name>
</gene>
<feature type="domain" description="DM2" evidence="2">
    <location>
        <begin position="290"/>
        <end position="369"/>
    </location>
</feature>
<dbReference type="InterPro" id="IPR014876">
    <property type="entry name" value="DEK_C"/>
</dbReference>